<dbReference type="GeneID" id="33060595"/>
<keyword evidence="4" id="KW-1185">Reference proteome</keyword>
<evidence type="ECO:0000256" key="2">
    <source>
        <dbReference type="SAM" id="SignalP"/>
    </source>
</evidence>
<evidence type="ECO:0000256" key="1">
    <source>
        <dbReference type="SAM" id="MobiDB-lite"/>
    </source>
</evidence>
<dbReference type="EMBL" id="CP014945">
    <property type="protein sequence ID" value="AMT95832.1"/>
    <property type="molecule type" value="Genomic_DNA"/>
</dbReference>
<organism evidence="3 4">
    <name type="scientific">Psychrobacter alimentarius</name>
    <dbReference type="NCBI Taxonomy" id="261164"/>
    <lineage>
        <taxon>Bacteria</taxon>
        <taxon>Pseudomonadati</taxon>
        <taxon>Pseudomonadota</taxon>
        <taxon>Gammaproteobacteria</taxon>
        <taxon>Moraxellales</taxon>
        <taxon>Moraxellaceae</taxon>
        <taxon>Psychrobacter</taxon>
    </lineage>
</organism>
<evidence type="ECO:0008006" key="5">
    <source>
        <dbReference type="Google" id="ProtNLM"/>
    </source>
</evidence>
<dbReference type="RefSeq" id="WP_062843612.1">
    <property type="nucleotide sequence ID" value="NZ_CP014945.1"/>
</dbReference>
<sequence length="155" mass="18212">MNFSNLFSFKTVVSTSLVAAFLGTTVGCTVAGPGYGYDNRPVYRDNSNNDNANYNRAKQQLRENLRRQGYQVMDIRSDNYRGDRALTAHVRKDNQNYERQYAYPSLRLISSNRTGWSNNGEHNKYDKKHPNKNKYKNKGKHKDKYHDKRNKHRWS</sequence>
<feature type="signal peptide" evidence="2">
    <location>
        <begin position="1"/>
        <end position="19"/>
    </location>
</feature>
<keyword evidence="2" id="KW-0732">Signal</keyword>
<evidence type="ECO:0000313" key="4">
    <source>
        <dbReference type="Proteomes" id="UP000076104"/>
    </source>
</evidence>
<evidence type="ECO:0000313" key="3">
    <source>
        <dbReference type="EMBL" id="AMT95832.1"/>
    </source>
</evidence>
<dbReference type="Proteomes" id="UP000076104">
    <property type="component" value="Chromosome"/>
</dbReference>
<feature type="chain" id="PRO_5047355678" description="Lipoprotein" evidence="2">
    <location>
        <begin position="20"/>
        <end position="155"/>
    </location>
</feature>
<feature type="region of interest" description="Disordered" evidence="1">
    <location>
        <begin position="112"/>
        <end position="155"/>
    </location>
</feature>
<protein>
    <recommendedName>
        <fullName evidence="5">Lipoprotein</fullName>
    </recommendedName>
</protein>
<gene>
    <name evidence="3" type="ORF">A3K91_0196</name>
</gene>
<accession>A0ABN4MYW1</accession>
<feature type="compositionally biased region" description="Basic residues" evidence="1">
    <location>
        <begin position="125"/>
        <end position="155"/>
    </location>
</feature>
<name>A0ABN4MYW1_9GAMM</name>
<reference evidence="3 4" key="1">
    <citation type="submission" date="2016-03" db="EMBL/GenBank/DDBJ databases">
        <title>Genome sequencing of Psychrobacter alimentarius PAMC 27889.</title>
        <authorList>
            <person name="Lee J."/>
            <person name="Kim O.-S."/>
        </authorList>
    </citation>
    <scope>NUCLEOTIDE SEQUENCE [LARGE SCALE GENOMIC DNA]</scope>
    <source>
        <strain evidence="3 4">PAMC 27889</strain>
    </source>
</reference>
<proteinExistence type="predicted"/>